<reference evidence="1" key="1">
    <citation type="journal article" date="2018" name="Nat. Genet.">
        <title>Extensive intraspecific gene order and gene structural variations between Mo17 and other maize genomes.</title>
        <authorList>
            <person name="Sun S."/>
            <person name="Zhou Y."/>
            <person name="Chen J."/>
            <person name="Shi J."/>
            <person name="Zhao H."/>
            <person name="Zhao H."/>
            <person name="Song W."/>
            <person name="Zhang M."/>
            <person name="Cui Y."/>
            <person name="Dong X."/>
            <person name="Liu H."/>
            <person name="Ma X."/>
            <person name="Jiao Y."/>
            <person name="Wang B."/>
            <person name="Wei X."/>
            <person name="Stein J.C."/>
            <person name="Glaubitz J.C."/>
            <person name="Lu F."/>
            <person name="Yu G."/>
            <person name="Liang C."/>
            <person name="Fengler K."/>
            <person name="Li B."/>
            <person name="Rafalski A."/>
            <person name="Schnable P.S."/>
            <person name="Ware D.H."/>
            <person name="Buckler E.S."/>
            <person name="Lai J."/>
        </authorList>
    </citation>
    <scope>NUCLEOTIDE SEQUENCE [LARGE SCALE GENOMIC DNA]</scope>
    <source>
        <tissue evidence="1">Seedling</tissue>
    </source>
</reference>
<proteinExistence type="predicted"/>
<comment type="caution">
    <text evidence="1">The sequence shown here is derived from an EMBL/GenBank/DDBJ whole genome shotgun (WGS) entry which is preliminary data.</text>
</comment>
<protein>
    <submittedName>
        <fullName evidence="1">Uncharacterized protein</fullName>
    </submittedName>
</protein>
<accession>A0A3L6FX93</accession>
<dbReference type="Proteomes" id="UP000251960">
    <property type="component" value="Chromosome 2"/>
</dbReference>
<dbReference type="EMBL" id="NCVQ01000003">
    <property type="protein sequence ID" value="PWZ39505.1"/>
    <property type="molecule type" value="Genomic_DNA"/>
</dbReference>
<organism evidence="1">
    <name type="scientific">Zea mays</name>
    <name type="common">Maize</name>
    <dbReference type="NCBI Taxonomy" id="4577"/>
    <lineage>
        <taxon>Eukaryota</taxon>
        <taxon>Viridiplantae</taxon>
        <taxon>Streptophyta</taxon>
        <taxon>Embryophyta</taxon>
        <taxon>Tracheophyta</taxon>
        <taxon>Spermatophyta</taxon>
        <taxon>Magnoliopsida</taxon>
        <taxon>Liliopsida</taxon>
        <taxon>Poales</taxon>
        <taxon>Poaceae</taxon>
        <taxon>PACMAD clade</taxon>
        <taxon>Panicoideae</taxon>
        <taxon>Andropogonodae</taxon>
        <taxon>Andropogoneae</taxon>
        <taxon>Tripsacinae</taxon>
        <taxon>Zea</taxon>
    </lineage>
</organism>
<sequence length="73" mass="8593">MYFARERETRNGTHTITQALGNRHLLSRLETTVPSLSKILVRELRNRERGTWPCSSFRERSFRSRNLGTISFP</sequence>
<evidence type="ECO:0000313" key="1">
    <source>
        <dbReference type="EMBL" id="PWZ39505.1"/>
    </source>
</evidence>
<name>A0A3L6FX93_MAIZE</name>
<gene>
    <name evidence="1" type="ORF">Zm00014a_036480</name>
</gene>
<dbReference type="AlphaFoldDB" id="A0A3L6FX93"/>